<feature type="non-terminal residue" evidence="2">
    <location>
        <position position="1"/>
    </location>
</feature>
<name>A0A6H5GJ99_9HEMI</name>
<evidence type="ECO:0000313" key="3">
    <source>
        <dbReference type="Proteomes" id="UP000479000"/>
    </source>
</evidence>
<feature type="region of interest" description="Disordered" evidence="1">
    <location>
        <begin position="17"/>
        <end position="42"/>
    </location>
</feature>
<dbReference type="AlphaFoldDB" id="A0A6H5GJ99"/>
<evidence type="ECO:0000256" key="1">
    <source>
        <dbReference type="SAM" id="MobiDB-lite"/>
    </source>
</evidence>
<dbReference type="Proteomes" id="UP000479000">
    <property type="component" value="Unassembled WGS sequence"/>
</dbReference>
<accession>A0A6H5GJ99</accession>
<sequence length="97" mass="11226">LLSQRRFRPRQRKWSRSSEWMAGGRTLASDTESGHKFENQDSPPLRSLLIERNALFITASGRTSVSAEQTLVPRTCEAGESLSHHFHSWYVHRFENN</sequence>
<evidence type="ECO:0000313" key="2">
    <source>
        <dbReference type="EMBL" id="CAB0003984.1"/>
    </source>
</evidence>
<keyword evidence="3" id="KW-1185">Reference proteome</keyword>
<reference evidence="2 3" key="1">
    <citation type="submission" date="2020-02" db="EMBL/GenBank/DDBJ databases">
        <authorList>
            <person name="Ferguson B K."/>
        </authorList>
    </citation>
    <scope>NUCLEOTIDE SEQUENCE [LARGE SCALE GENOMIC DNA]</scope>
</reference>
<protein>
    <submittedName>
        <fullName evidence="2">Uncharacterized protein</fullName>
    </submittedName>
</protein>
<dbReference type="EMBL" id="CADCXU010014290">
    <property type="protein sequence ID" value="CAB0003984.1"/>
    <property type="molecule type" value="Genomic_DNA"/>
</dbReference>
<proteinExistence type="predicted"/>
<organism evidence="2 3">
    <name type="scientific">Nesidiocoris tenuis</name>
    <dbReference type="NCBI Taxonomy" id="355587"/>
    <lineage>
        <taxon>Eukaryota</taxon>
        <taxon>Metazoa</taxon>
        <taxon>Ecdysozoa</taxon>
        <taxon>Arthropoda</taxon>
        <taxon>Hexapoda</taxon>
        <taxon>Insecta</taxon>
        <taxon>Pterygota</taxon>
        <taxon>Neoptera</taxon>
        <taxon>Paraneoptera</taxon>
        <taxon>Hemiptera</taxon>
        <taxon>Heteroptera</taxon>
        <taxon>Panheteroptera</taxon>
        <taxon>Cimicomorpha</taxon>
        <taxon>Miridae</taxon>
        <taxon>Dicyphina</taxon>
        <taxon>Nesidiocoris</taxon>
    </lineage>
</organism>
<gene>
    <name evidence="2" type="ORF">NTEN_LOCUS9461</name>
</gene>